<dbReference type="SUPFAM" id="SSF54111">
    <property type="entry name" value="Urease, gamma-subunit"/>
    <property type="match status" value="1"/>
</dbReference>
<dbReference type="SUPFAM" id="SSF51278">
    <property type="entry name" value="Urease, beta-subunit"/>
    <property type="match status" value="1"/>
</dbReference>
<dbReference type="InterPro" id="IPR050069">
    <property type="entry name" value="Urease_subunit"/>
</dbReference>
<evidence type="ECO:0000256" key="1">
    <source>
        <dbReference type="ARBA" id="ARBA00004897"/>
    </source>
</evidence>
<dbReference type="InterPro" id="IPR002026">
    <property type="entry name" value="Urease_gamma/gamma-beta_su"/>
</dbReference>
<protein>
    <recommendedName>
        <fullName evidence="2">urease</fullName>
        <ecNumber evidence="2">3.5.1.5</ecNumber>
    </recommendedName>
</protein>
<dbReference type="InterPro" id="IPR036463">
    <property type="entry name" value="Urease_gamma_sf"/>
</dbReference>
<dbReference type="RefSeq" id="WP_326013515.1">
    <property type="nucleotide sequence ID" value="NZ_JAOZYC010000001.1"/>
</dbReference>
<organism evidence="5 6">
    <name type="scientific">Streptomyces endophyticus</name>
    <dbReference type="NCBI Taxonomy" id="714166"/>
    <lineage>
        <taxon>Bacteria</taxon>
        <taxon>Bacillati</taxon>
        <taxon>Actinomycetota</taxon>
        <taxon>Actinomycetes</taxon>
        <taxon>Kitasatosporales</taxon>
        <taxon>Streptomycetaceae</taxon>
        <taxon>Streptomyces</taxon>
    </lineage>
</organism>
<comment type="caution">
    <text evidence="5">The sequence shown here is derived from an EMBL/GenBank/DDBJ whole genome shotgun (WGS) entry which is preliminary data.</text>
</comment>
<comment type="pathway">
    <text evidence="1">Nitrogen metabolism; urea degradation; CO(2) and NH(3) from urea (urease route): step 1/1.</text>
</comment>
<dbReference type="PANTHER" id="PTHR33569:SF1">
    <property type="entry name" value="UREASE"/>
    <property type="match status" value="1"/>
</dbReference>
<dbReference type="InterPro" id="IPR036461">
    <property type="entry name" value="Urease_betasu_sf"/>
</dbReference>
<accession>A0ABU6EWI9</accession>
<sequence>MHLTPREQERLQLFTVAELARRRRARGRRLNAPEAIALICDEILEAAWDGLSLDEVIEAAERVLTVDDVLDGVADIVTTVQVEALFPSGTSLVAVDRPIGPVSVEGPGAVRTGETPVEINVGRPRTTLTLRNTGDRVVYISSHYPLHEVNQALELDREAARGLRLDIAAGTALAFEPGERREVVVIPASRKTRTTQERA</sequence>
<reference evidence="5 6" key="1">
    <citation type="submission" date="2022-10" db="EMBL/GenBank/DDBJ databases">
        <authorList>
            <person name="Xie J."/>
            <person name="Shen N."/>
        </authorList>
    </citation>
    <scope>NUCLEOTIDE SEQUENCE [LARGE SCALE GENOMIC DNA]</scope>
    <source>
        <strain evidence="5 6">YIM65594</strain>
    </source>
</reference>
<dbReference type="GO" id="GO:0009039">
    <property type="term" value="F:urease activity"/>
    <property type="evidence" value="ECO:0007669"/>
    <property type="project" value="UniProtKB-EC"/>
</dbReference>
<dbReference type="Pfam" id="PF00547">
    <property type="entry name" value="Urease_gamma"/>
    <property type="match status" value="1"/>
</dbReference>
<keyword evidence="6" id="KW-1185">Reference proteome</keyword>
<dbReference type="InterPro" id="IPR002019">
    <property type="entry name" value="Urease_beta-like"/>
</dbReference>
<dbReference type="Gene3D" id="2.10.150.10">
    <property type="entry name" value="Urease, beta subunit"/>
    <property type="match status" value="1"/>
</dbReference>
<dbReference type="NCBIfam" id="TIGR00193">
    <property type="entry name" value="urease_gam"/>
    <property type="match status" value="1"/>
</dbReference>
<dbReference type="EMBL" id="JAOZYC010000001">
    <property type="protein sequence ID" value="MEB8335959.1"/>
    <property type="molecule type" value="Genomic_DNA"/>
</dbReference>
<comment type="catalytic activity">
    <reaction evidence="4">
        <text>urea + 2 H2O + H(+) = hydrogencarbonate + 2 NH4(+)</text>
        <dbReference type="Rhea" id="RHEA:20557"/>
        <dbReference type="ChEBI" id="CHEBI:15377"/>
        <dbReference type="ChEBI" id="CHEBI:15378"/>
        <dbReference type="ChEBI" id="CHEBI:16199"/>
        <dbReference type="ChEBI" id="CHEBI:17544"/>
        <dbReference type="ChEBI" id="CHEBI:28938"/>
        <dbReference type="EC" id="3.5.1.5"/>
    </reaction>
</comment>
<dbReference type="Pfam" id="PF00699">
    <property type="entry name" value="Urease_beta"/>
    <property type="match status" value="1"/>
</dbReference>
<evidence type="ECO:0000256" key="4">
    <source>
        <dbReference type="ARBA" id="ARBA00047778"/>
    </source>
</evidence>
<keyword evidence="3 5" id="KW-0378">Hydrolase</keyword>
<evidence type="ECO:0000256" key="2">
    <source>
        <dbReference type="ARBA" id="ARBA00012934"/>
    </source>
</evidence>
<proteinExistence type="predicted"/>
<gene>
    <name evidence="5" type="primary">ureA</name>
    <name evidence="5" type="ORF">OKJ99_00285</name>
</gene>
<evidence type="ECO:0000256" key="3">
    <source>
        <dbReference type="ARBA" id="ARBA00022801"/>
    </source>
</evidence>
<evidence type="ECO:0000313" key="5">
    <source>
        <dbReference type="EMBL" id="MEB8335959.1"/>
    </source>
</evidence>
<dbReference type="PANTHER" id="PTHR33569">
    <property type="entry name" value="UREASE"/>
    <property type="match status" value="1"/>
</dbReference>
<dbReference type="Gene3D" id="3.30.280.10">
    <property type="entry name" value="Urease, gamma-like subunit"/>
    <property type="match status" value="1"/>
</dbReference>
<evidence type="ECO:0000313" key="6">
    <source>
        <dbReference type="Proteomes" id="UP001354931"/>
    </source>
</evidence>
<dbReference type="EC" id="3.5.1.5" evidence="2"/>
<dbReference type="CDD" id="cd00390">
    <property type="entry name" value="Urease_gamma"/>
    <property type="match status" value="1"/>
</dbReference>
<name>A0ABU6EWI9_9ACTN</name>
<dbReference type="Proteomes" id="UP001354931">
    <property type="component" value="Unassembled WGS sequence"/>
</dbReference>